<feature type="transmembrane region" description="Helical" evidence="1">
    <location>
        <begin position="41"/>
        <end position="65"/>
    </location>
</feature>
<feature type="transmembrane region" description="Helical" evidence="1">
    <location>
        <begin position="140"/>
        <end position="163"/>
    </location>
</feature>
<feature type="transmembrane region" description="Helical" evidence="1">
    <location>
        <begin position="175"/>
        <end position="199"/>
    </location>
</feature>
<feature type="transmembrane region" description="Helical" evidence="1">
    <location>
        <begin position="243"/>
        <end position="265"/>
    </location>
</feature>
<evidence type="ECO:0000256" key="1">
    <source>
        <dbReference type="SAM" id="Phobius"/>
    </source>
</evidence>
<evidence type="ECO:0000259" key="2">
    <source>
        <dbReference type="Pfam" id="PF10110"/>
    </source>
</evidence>
<proteinExistence type="predicted"/>
<evidence type="ECO:0000313" key="3">
    <source>
        <dbReference type="EMBL" id="GAH00371.1"/>
    </source>
</evidence>
<sequence>MLEFFITLLVPIMGKKRSEYELGVTGLVGRTFNLWSRKLPIYIIIVGIIGVAIVVFQAISFFSMFGLAGFPLLEFIGTSPLDAIFSLVLYELPIGILVPVIILSLIGLIVYAVVAGAAIRYSLIDYKRLGAGDLNESFSFALELAVPLIAVQLIQSLIILGLASLAVLSLYYQPIISLLLIITMLYIAARLAPALAVVIAEERPPINALSRSWQMTGGSFWHVFFSQLLMAIVFLIVTITLSVIIGIGFSFILSVEVSVLISTLATSL</sequence>
<keyword evidence="1" id="KW-1133">Transmembrane helix</keyword>
<feature type="non-terminal residue" evidence="3">
    <location>
        <position position="268"/>
    </location>
</feature>
<organism evidence="3">
    <name type="scientific">marine sediment metagenome</name>
    <dbReference type="NCBI Taxonomy" id="412755"/>
    <lineage>
        <taxon>unclassified sequences</taxon>
        <taxon>metagenomes</taxon>
        <taxon>ecological metagenomes</taxon>
    </lineage>
</organism>
<protein>
    <recommendedName>
        <fullName evidence="2">Glycerophosphoryl diester phosphodiesterase membrane domain-containing protein</fullName>
    </recommendedName>
</protein>
<keyword evidence="1" id="KW-0812">Transmembrane</keyword>
<gene>
    <name evidence="3" type="ORF">S01H4_43624</name>
</gene>
<name>X1BX56_9ZZZZ</name>
<accession>X1BX56</accession>
<dbReference type="EMBL" id="BART01024082">
    <property type="protein sequence ID" value="GAH00371.1"/>
    <property type="molecule type" value="Genomic_DNA"/>
</dbReference>
<feature type="domain" description="Glycerophosphoryl diester phosphodiesterase membrane" evidence="2">
    <location>
        <begin position="176"/>
        <end position="249"/>
    </location>
</feature>
<dbReference type="AlphaFoldDB" id="X1BX56"/>
<feature type="transmembrane region" description="Helical" evidence="1">
    <location>
        <begin position="96"/>
        <end position="119"/>
    </location>
</feature>
<keyword evidence="1" id="KW-0472">Membrane</keyword>
<reference evidence="3" key="1">
    <citation type="journal article" date="2014" name="Front. Microbiol.">
        <title>High frequency of phylogenetically diverse reductive dehalogenase-homologous genes in deep subseafloor sedimentary metagenomes.</title>
        <authorList>
            <person name="Kawai M."/>
            <person name="Futagami T."/>
            <person name="Toyoda A."/>
            <person name="Takaki Y."/>
            <person name="Nishi S."/>
            <person name="Hori S."/>
            <person name="Arai W."/>
            <person name="Tsubouchi T."/>
            <person name="Morono Y."/>
            <person name="Uchiyama I."/>
            <person name="Ito T."/>
            <person name="Fujiyama A."/>
            <person name="Inagaki F."/>
            <person name="Takami H."/>
        </authorList>
    </citation>
    <scope>NUCLEOTIDE SEQUENCE</scope>
    <source>
        <strain evidence="3">Expedition CK06-06</strain>
    </source>
</reference>
<comment type="caution">
    <text evidence="3">The sequence shown here is derived from an EMBL/GenBank/DDBJ whole genome shotgun (WGS) entry which is preliminary data.</text>
</comment>
<dbReference type="InterPro" id="IPR018476">
    <property type="entry name" value="GlyceroP-diester-Pdiesterase_M"/>
</dbReference>
<dbReference type="Pfam" id="PF10110">
    <property type="entry name" value="GPDPase_memb"/>
    <property type="match status" value="1"/>
</dbReference>
<feature type="transmembrane region" description="Helical" evidence="1">
    <location>
        <begin position="72"/>
        <end position="90"/>
    </location>
</feature>
<feature type="transmembrane region" description="Helical" evidence="1">
    <location>
        <begin position="220"/>
        <end position="237"/>
    </location>
</feature>